<name>A0A0A9CD12_ARUDO</name>
<reference evidence="1" key="1">
    <citation type="submission" date="2014-09" db="EMBL/GenBank/DDBJ databases">
        <authorList>
            <person name="Magalhaes I.L.F."/>
            <person name="Oliveira U."/>
            <person name="Santos F.R."/>
            <person name="Vidigal T.H.D.A."/>
            <person name="Brescovit A.D."/>
            <person name="Santos A.J."/>
        </authorList>
    </citation>
    <scope>NUCLEOTIDE SEQUENCE</scope>
    <source>
        <tissue evidence="1">Shoot tissue taken approximately 20 cm above the soil surface</tissue>
    </source>
</reference>
<sequence>MQMVMCLCHGSLLVWNLDAWSLFDQMNS</sequence>
<proteinExistence type="predicted"/>
<reference evidence="1" key="2">
    <citation type="journal article" date="2015" name="Data Brief">
        <title>Shoot transcriptome of the giant reed, Arundo donax.</title>
        <authorList>
            <person name="Barrero R.A."/>
            <person name="Guerrero F.D."/>
            <person name="Moolhuijzen P."/>
            <person name="Goolsby J.A."/>
            <person name="Tidwell J."/>
            <person name="Bellgard S.E."/>
            <person name="Bellgard M.I."/>
        </authorList>
    </citation>
    <scope>NUCLEOTIDE SEQUENCE</scope>
    <source>
        <tissue evidence="1">Shoot tissue taken approximately 20 cm above the soil surface</tissue>
    </source>
</reference>
<dbReference type="AlphaFoldDB" id="A0A0A9CD12"/>
<accession>A0A0A9CD12</accession>
<evidence type="ECO:0000313" key="1">
    <source>
        <dbReference type="EMBL" id="JAD73466.1"/>
    </source>
</evidence>
<protein>
    <submittedName>
        <fullName evidence="1">Uncharacterized protein</fullName>
    </submittedName>
</protein>
<organism evidence="1">
    <name type="scientific">Arundo donax</name>
    <name type="common">Giant reed</name>
    <name type="synonym">Donax arundinaceus</name>
    <dbReference type="NCBI Taxonomy" id="35708"/>
    <lineage>
        <taxon>Eukaryota</taxon>
        <taxon>Viridiplantae</taxon>
        <taxon>Streptophyta</taxon>
        <taxon>Embryophyta</taxon>
        <taxon>Tracheophyta</taxon>
        <taxon>Spermatophyta</taxon>
        <taxon>Magnoliopsida</taxon>
        <taxon>Liliopsida</taxon>
        <taxon>Poales</taxon>
        <taxon>Poaceae</taxon>
        <taxon>PACMAD clade</taxon>
        <taxon>Arundinoideae</taxon>
        <taxon>Arundineae</taxon>
        <taxon>Arundo</taxon>
    </lineage>
</organism>
<dbReference type="EMBL" id="GBRH01224429">
    <property type="protein sequence ID" value="JAD73466.1"/>
    <property type="molecule type" value="Transcribed_RNA"/>
</dbReference>